<proteinExistence type="predicted"/>
<dbReference type="RefSeq" id="WP_377491173.1">
    <property type="nucleotide sequence ID" value="NZ_JBHUOX010000032.1"/>
</dbReference>
<keyword evidence="1" id="KW-0732">Signal</keyword>
<name>A0ABW6C2W5_9BACT</name>
<organism evidence="2 3">
    <name type="scientific">Pontibacter toksunensis</name>
    <dbReference type="NCBI Taxonomy" id="1332631"/>
    <lineage>
        <taxon>Bacteria</taxon>
        <taxon>Pseudomonadati</taxon>
        <taxon>Bacteroidota</taxon>
        <taxon>Cytophagia</taxon>
        <taxon>Cytophagales</taxon>
        <taxon>Hymenobacteraceae</taxon>
        <taxon>Pontibacter</taxon>
    </lineage>
</organism>
<feature type="signal peptide" evidence="1">
    <location>
        <begin position="1"/>
        <end position="22"/>
    </location>
</feature>
<evidence type="ECO:0000256" key="1">
    <source>
        <dbReference type="SAM" id="SignalP"/>
    </source>
</evidence>
<keyword evidence="3" id="KW-1185">Reference proteome</keyword>
<sequence>MNRTVFLLLFYFTVAISSFSQSTSSDVPTPDFQTNTITDKGAWCWFADPRAVHFKNKKGTIDNTYIGYIDTHRNIKATQINHLTNTTNEVLVRSYFQPDDHNNPTFLVLPDERIMIFYSRHTDEPCFYYRISSKKGDITTLGKEVRLVTADNTTYPSPFILSDDPEHIYLAWRGINWHPTIARLTLPDADGNVKFDWGPYQMVRSKKGQGGTRPYAKYLSNGKDKIYLAYTTTHPDNQSVNYIYFNYLDINTKELKDVKGNSLSVIGGAELHDIDATKAYKDSHPYAVVDDSPFRNWLWELSADKAGKPVIAMVSISENKKSHDYHHVRWTGSEWQKTFIANGGGHFHQTPEIEQCYSGGMAIDKTNPQVVYGSVPVDGKYGRVYELKKYTVGTDGKVGAVQQLTFDSPKNNVRPYMT</sequence>
<evidence type="ECO:0000313" key="2">
    <source>
        <dbReference type="EMBL" id="MFD3003552.1"/>
    </source>
</evidence>
<dbReference type="Proteomes" id="UP001597641">
    <property type="component" value="Unassembled WGS sequence"/>
</dbReference>
<protein>
    <submittedName>
        <fullName evidence="2">BNR repeat-containing protein</fullName>
    </submittedName>
</protein>
<evidence type="ECO:0000313" key="3">
    <source>
        <dbReference type="Proteomes" id="UP001597641"/>
    </source>
</evidence>
<gene>
    <name evidence="2" type="ORF">ACFS7Z_24560</name>
</gene>
<reference evidence="3" key="1">
    <citation type="journal article" date="2019" name="Int. J. Syst. Evol. Microbiol.">
        <title>The Global Catalogue of Microorganisms (GCM) 10K type strain sequencing project: providing services to taxonomists for standard genome sequencing and annotation.</title>
        <authorList>
            <consortium name="The Broad Institute Genomics Platform"/>
            <consortium name="The Broad Institute Genome Sequencing Center for Infectious Disease"/>
            <person name="Wu L."/>
            <person name="Ma J."/>
        </authorList>
    </citation>
    <scope>NUCLEOTIDE SEQUENCE [LARGE SCALE GENOMIC DNA]</scope>
    <source>
        <strain evidence="3">KCTC 23984</strain>
    </source>
</reference>
<feature type="chain" id="PRO_5046126809" evidence="1">
    <location>
        <begin position="23"/>
        <end position="418"/>
    </location>
</feature>
<comment type="caution">
    <text evidence="2">The sequence shown here is derived from an EMBL/GenBank/DDBJ whole genome shotgun (WGS) entry which is preliminary data.</text>
</comment>
<accession>A0ABW6C2W5</accession>
<dbReference type="Pfam" id="PF15892">
    <property type="entry name" value="BNR_4"/>
    <property type="match status" value="1"/>
</dbReference>
<dbReference type="EMBL" id="JBHUOX010000032">
    <property type="protein sequence ID" value="MFD3003552.1"/>
    <property type="molecule type" value="Genomic_DNA"/>
</dbReference>